<dbReference type="Proteomes" id="UP001501266">
    <property type="component" value="Unassembled WGS sequence"/>
</dbReference>
<keyword evidence="1" id="KW-1133">Transmembrane helix</keyword>
<organism evidence="3 4">
    <name type="scientific">Agrococcus citreus</name>
    <dbReference type="NCBI Taxonomy" id="84643"/>
    <lineage>
        <taxon>Bacteria</taxon>
        <taxon>Bacillati</taxon>
        <taxon>Actinomycetota</taxon>
        <taxon>Actinomycetes</taxon>
        <taxon>Micrococcales</taxon>
        <taxon>Microbacteriaceae</taxon>
        <taxon>Agrococcus</taxon>
    </lineage>
</organism>
<evidence type="ECO:0000313" key="3">
    <source>
        <dbReference type="EMBL" id="GAA1418659.1"/>
    </source>
</evidence>
<proteinExistence type="predicted"/>
<protein>
    <recommendedName>
        <fullName evidence="5">Signal peptidase I</fullName>
    </recommendedName>
</protein>
<feature type="transmembrane region" description="Helical" evidence="1">
    <location>
        <begin position="141"/>
        <end position="159"/>
    </location>
</feature>
<gene>
    <name evidence="3" type="ORF">GCM10009640_04910</name>
</gene>
<reference evidence="3 4" key="1">
    <citation type="journal article" date="2019" name="Int. J. Syst. Evol. Microbiol.">
        <title>The Global Catalogue of Microorganisms (GCM) 10K type strain sequencing project: providing services to taxonomists for standard genome sequencing and annotation.</title>
        <authorList>
            <consortium name="The Broad Institute Genomics Platform"/>
            <consortium name="The Broad Institute Genome Sequencing Center for Infectious Disease"/>
            <person name="Wu L."/>
            <person name="Ma J."/>
        </authorList>
    </citation>
    <scope>NUCLEOTIDE SEQUENCE [LARGE SCALE GENOMIC DNA]</scope>
    <source>
        <strain evidence="3 4">JCM 12398</strain>
    </source>
</reference>
<keyword evidence="2" id="KW-0732">Signal</keyword>
<keyword evidence="1" id="KW-0472">Membrane</keyword>
<dbReference type="InterPro" id="IPR019533">
    <property type="entry name" value="Peptidase_S26"/>
</dbReference>
<evidence type="ECO:0000256" key="2">
    <source>
        <dbReference type="SAM" id="SignalP"/>
    </source>
</evidence>
<accession>A0ABN1YPV8</accession>
<keyword evidence="4" id="KW-1185">Reference proteome</keyword>
<dbReference type="RefSeq" id="WP_343916961.1">
    <property type="nucleotide sequence ID" value="NZ_BAAAKK010000001.1"/>
</dbReference>
<dbReference type="EMBL" id="BAAAKK010000001">
    <property type="protein sequence ID" value="GAA1418659.1"/>
    <property type="molecule type" value="Genomic_DNA"/>
</dbReference>
<keyword evidence="1" id="KW-0812">Transmembrane</keyword>
<evidence type="ECO:0008006" key="5">
    <source>
        <dbReference type="Google" id="ProtNLM"/>
    </source>
</evidence>
<name>A0ABN1YPV8_9MICO</name>
<comment type="caution">
    <text evidence="3">The sequence shown here is derived from an EMBL/GenBank/DDBJ whole genome shotgun (WGS) entry which is preliminary data.</text>
</comment>
<feature type="signal peptide" evidence="2">
    <location>
        <begin position="1"/>
        <end position="18"/>
    </location>
</feature>
<evidence type="ECO:0000313" key="4">
    <source>
        <dbReference type="Proteomes" id="UP001501266"/>
    </source>
</evidence>
<feature type="chain" id="PRO_5045829402" description="Signal peptidase I" evidence="2">
    <location>
        <begin position="19"/>
        <end position="170"/>
    </location>
</feature>
<sequence length="170" mass="17381">MAAIRRLAIALLALSALAAAITAVLWGAALAGLAHTSVIATDAMRPAFVTGDLVVSTPVPAAELRPGDIISLPIAGATQLVTERVIEISRLPDGEWSIIARSDEAEPAVAAEHIVGARAWQPTVRVPVVGGVAAAVLEPQVGLPLLALFGALVAAAMLWRGPRSTAERPA</sequence>
<evidence type="ECO:0000256" key="1">
    <source>
        <dbReference type="SAM" id="Phobius"/>
    </source>
</evidence>
<dbReference type="CDD" id="cd06530">
    <property type="entry name" value="S26_SPase_I"/>
    <property type="match status" value="1"/>
</dbReference>